<feature type="signal peptide" evidence="1">
    <location>
        <begin position="1"/>
        <end position="18"/>
    </location>
</feature>
<gene>
    <name evidence="2" type="ORF">FVW59_14530</name>
</gene>
<evidence type="ECO:0000256" key="1">
    <source>
        <dbReference type="SAM" id="SignalP"/>
    </source>
</evidence>
<organism evidence="2 3">
    <name type="scientific">Parahaliea aestuarii</name>
    <dbReference type="NCBI Taxonomy" id="1852021"/>
    <lineage>
        <taxon>Bacteria</taxon>
        <taxon>Pseudomonadati</taxon>
        <taxon>Pseudomonadota</taxon>
        <taxon>Gammaproteobacteria</taxon>
        <taxon>Cellvibrionales</taxon>
        <taxon>Halieaceae</taxon>
        <taxon>Parahaliea</taxon>
    </lineage>
</organism>
<keyword evidence="3" id="KW-1185">Reference proteome</keyword>
<dbReference type="Proteomes" id="UP000321933">
    <property type="component" value="Unassembled WGS sequence"/>
</dbReference>
<evidence type="ECO:0000313" key="3">
    <source>
        <dbReference type="Proteomes" id="UP000321933"/>
    </source>
</evidence>
<dbReference type="RefSeq" id="WP_148065075.1">
    <property type="nucleotide sequence ID" value="NZ_VRYZ01000006.1"/>
</dbReference>
<accession>A0A5C8ZS36</accession>
<dbReference type="Pfam" id="PF12228">
    <property type="entry name" value="DUF3604"/>
    <property type="match status" value="1"/>
</dbReference>
<dbReference type="EMBL" id="VRYZ01000006">
    <property type="protein sequence ID" value="TXS90549.1"/>
    <property type="molecule type" value="Genomic_DNA"/>
</dbReference>
<proteinExistence type="predicted"/>
<evidence type="ECO:0000313" key="2">
    <source>
        <dbReference type="EMBL" id="TXS90549.1"/>
    </source>
</evidence>
<dbReference type="InterPro" id="IPR022028">
    <property type="entry name" value="DUF3604"/>
</dbReference>
<name>A0A5C8ZS36_9GAMM</name>
<dbReference type="Gene3D" id="3.20.20.140">
    <property type="entry name" value="Metal-dependent hydrolases"/>
    <property type="match status" value="1"/>
</dbReference>
<sequence length="616" mass="67191">MVIRIAALALLGAATAHGSCEDYSEDRQAWFGDLHVHTSYSQDANWRMGNHRIEPEDSYRFARGAAISLPPYDAQGDSPRELRLKRPLDFAAVTDHAEALGEVRLCSDPNYDGPGADSCGDGPYLRMIKRFASRVLPLETLCPPGDATCAAAQASVWRDTQAAAQSHNAPCEFTTFVGYEWSGLDGAANLHRNVIFRSEAVPSNPASAREARTPEQLWDALDHECRDGGSGCEAVTIPHNSNLSQGLMFSALLSSGDQMTSEQAQQRARYERLAEIVQHKGESECYGGPGAIDELCRFEKLPYSSFLQKYFSFIGEPPKDDSRYLREALREGLRLERQLGTNPFTTGFIGGTDTHLGAAGAVDEADNPGHHGAQHISGDGSAPQLPDRLEQNAGGLAVLYAEENTRDALFRAMQRREAYATSGPRIQLRFFGGWDYEDDLCERVDLVARGYAGGVPMGGELLREDSEGRAPEFILTAVSDPGTDGAPGGLLQRVQVVKAWVDSAGESREEVYEVAGSPGNGAGVDLQTCQPRGNGYQRLCSVWRDPDFDAALGAVYYSRVVENPSCRWQQQICVANRVNCANPDAVAEPLQGCCDDSVPRTIQERAWSSPIWYRAS</sequence>
<comment type="caution">
    <text evidence="2">The sequence shown here is derived from an EMBL/GenBank/DDBJ whole genome shotgun (WGS) entry which is preliminary data.</text>
</comment>
<dbReference type="OrthoDB" id="543560at2"/>
<keyword evidence="1" id="KW-0732">Signal</keyword>
<protein>
    <submittedName>
        <fullName evidence="2">DUF3604 domain-containing protein</fullName>
    </submittedName>
</protein>
<feature type="chain" id="PRO_5022778052" evidence="1">
    <location>
        <begin position="19"/>
        <end position="616"/>
    </location>
</feature>
<reference evidence="2 3" key="1">
    <citation type="submission" date="2019-08" db="EMBL/GenBank/DDBJ databases">
        <title>Parahaliea maris sp. nov., isolated from the surface seawater.</title>
        <authorList>
            <person name="Liu Y."/>
        </authorList>
    </citation>
    <scope>NUCLEOTIDE SEQUENCE [LARGE SCALE GENOMIC DNA]</scope>
    <source>
        <strain evidence="2 3">S2-26</strain>
    </source>
</reference>
<dbReference type="AlphaFoldDB" id="A0A5C8ZS36"/>